<sequence>MAAPAPLNPLLSRRSLLRAAGLTGVAAGGSLLLAACGAKASTSSTGAKSLGTASIQLSWIKNYEFVGEYMATEKGYYKSAGFQSVDLLAGGTSTTAESIVLAGKATVGLSSPPITAASILNSGAPLKIIGATYQKNPFAIESIGSITPIRTPKDMIGKKIGVQSGGNQTLFEGLLKANGISKSDLEIVGVEYDNTVLKQGKVDGFMSYVTGDISLKEEKYDGLVMSFADNGLPFVAETFTVTQDSIDKNRELLKALLVAEIKGWHDAILDPATACAYAVQKYGKDQNLVWGEQYAPAVELAKELIVSDDTNANGLFTMTDELVSQNIASLKTMGYDISADKLFDLSLLDEVYKEHPELIKPITAPSDLTVPKMPTV</sequence>
<evidence type="ECO:0000256" key="6">
    <source>
        <dbReference type="ARBA" id="ARBA00022723"/>
    </source>
</evidence>
<evidence type="ECO:0000256" key="4">
    <source>
        <dbReference type="ARBA" id="ARBA00011738"/>
    </source>
</evidence>
<keyword evidence="8" id="KW-0784">Thiamine biosynthesis</keyword>
<comment type="subunit">
    <text evidence="4">Homodimer.</text>
</comment>
<dbReference type="InterPro" id="IPR027939">
    <property type="entry name" value="NMT1/THI5"/>
</dbReference>
<proteinExistence type="inferred from homology"/>
<evidence type="ECO:0000256" key="5">
    <source>
        <dbReference type="ARBA" id="ARBA00022679"/>
    </source>
</evidence>
<evidence type="ECO:0000256" key="2">
    <source>
        <dbReference type="ARBA" id="ARBA00004948"/>
    </source>
</evidence>
<dbReference type="PANTHER" id="PTHR31528:SF1">
    <property type="entry name" value="4-AMINO-5-HYDROXYMETHYL-2-METHYLPYRIMIDINE PHOSPHATE SYNTHASE THI11-RELATED"/>
    <property type="match status" value="1"/>
</dbReference>
<evidence type="ECO:0000256" key="7">
    <source>
        <dbReference type="ARBA" id="ARBA00022898"/>
    </source>
</evidence>
<evidence type="ECO:0000256" key="11">
    <source>
        <dbReference type="ARBA" id="ARBA00048179"/>
    </source>
</evidence>
<evidence type="ECO:0000256" key="3">
    <source>
        <dbReference type="ARBA" id="ARBA00009406"/>
    </source>
</evidence>
<accession>A0ABP7ZRX6</accession>
<reference evidence="14" key="1">
    <citation type="journal article" date="2019" name="Int. J. Syst. Evol. Microbiol.">
        <title>The Global Catalogue of Microorganisms (GCM) 10K type strain sequencing project: providing services to taxonomists for standard genome sequencing and annotation.</title>
        <authorList>
            <consortium name="The Broad Institute Genomics Platform"/>
            <consortium name="The Broad Institute Genome Sequencing Center for Infectious Disease"/>
            <person name="Wu L."/>
            <person name="Ma J."/>
        </authorList>
    </citation>
    <scope>NUCLEOTIDE SEQUENCE [LARGE SCALE GENOMIC DNA]</scope>
    <source>
        <strain evidence="14">JCM 17591</strain>
    </source>
</reference>
<dbReference type="InterPro" id="IPR015168">
    <property type="entry name" value="SsuA/THI5"/>
</dbReference>
<comment type="pathway">
    <text evidence="2">Cofactor biosynthesis; thiamine diphosphate biosynthesis.</text>
</comment>
<dbReference type="InterPro" id="IPR006311">
    <property type="entry name" value="TAT_signal"/>
</dbReference>
<keyword evidence="6" id="KW-0479">Metal-binding</keyword>
<evidence type="ECO:0000256" key="9">
    <source>
        <dbReference type="ARBA" id="ARBA00023004"/>
    </source>
</evidence>
<dbReference type="Gene3D" id="3.40.190.10">
    <property type="entry name" value="Periplasmic binding protein-like II"/>
    <property type="match status" value="2"/>
</dbReference>
<keyword evidence="5" id="KW-0808">Transferase</keyword>
<feature type="domain" description="SsuA/THI5-like" evidence="12">
    <location>
        <begin position="62"/>
        <end position="274"/>
    </location>
</feature>
<comment type="similarity">
    <text evidence="3">Belongs to the NMT1/THI5 family.</text>
</comment>
<dbReference type="Proteomes" id="UP001501079">
    <property type="component" value="Unassembled WGS sequence"/>
</dbReference>
<evidence type="ECO:0000256" key="10">
    <source>
        <dbReference type="ARBA" id="ARBA00033171"/>
    </source>
</evidence>
<dbReference type="Pfam" id="PF09084">
    <property type="entry name" value="NMT1"/>
    <property type="match status" value="1"/>
</dbReference>
<keyword evidence="9" id="KW-0408">Iron</keyword>
<evidence type="ECO:0000313" key="13">
    <source>
        <dbReference type="EMBL" id="GAA4168836.1"/>
    </source>
</evidence>
<dbReference type="PANTHER" id="PTHR31528">
    <property type="entry name" value="4-AMINO-5-HYDROXYMETHYL-2-METHYLPYRIMIDINE PHOSPHATE SYNTHASE THI11-RELATED"/>
    <property type="match status" value="1"/>
</dbReference>
<dbReference type="RefSeq" id="WP_344751660.1">
    <property type="nucleotide sequence ID" value="NZ_BAABBW010000001.1"/>
</dbReference>
<keyword evidence="14" id="KW-1185">Reference proteome</keyword>
<keyword evidence="7" id="KW-0663">Pyridoxal phosphate</keyword>
<comment type="caution">
    <text evidence="13">The sequence shown here is derived from an EMBL/GenBank/DDBJ whole genome shotgun (WGS) entry which is preliminary data.</text>
</comment>
<protein>
    <recommendedName>
        <fullName evidence="10">Thiamine pyrimidine synthase</fullName>
    </recommendedName>
</protein>
<dbReference type="PROSITE" id="PS51318">
    <property type="entry name" value="TAT"/>
    <property type="match status" value="1"/>
</dbReference>
<evidence type="ECO:0000313" key="14">
    <source>
        <dbReference type="Proteomes" id="UP001501079"/>
    </source>
</evidence>
<comment type="function">
    <text evidence="1">Responsible for the formation of the pyrimidine heterocycle in the thiamine biosynthesis pathway. Catalyzes the formation of hydroxymethylpyrimidine phosphate (HMP-P) from histidine and pyridoxal phosphate (PLP). The protein uses PLP and the active site histidine to form HMP-P, generating an inactive enzyme. The enzyme can only undergo a single turnover, which suggests it is a suicide enzyme.</text>
</comment>
<evidence type="ECO:0000256" key="1">
    <source>
        <dbReference type="ARBA" id="ARBA00003469"/>
    </source>
</evidence>
<organism evidence="13 14">
    <name type="scientific">Gryllotalpicola koreensis</name>
    <dbReference type="NCBI Taxonomy" id="993086"/>
    <lineage>
        <taxon>Bacteria</taxon>
        <taxon>Bacillati</taxon>
        <taxon>Actinomycetota</taxon>
        <taxon>Actinomycetes</taxon>
        <taxon>Micrococcales</taxon>
        <taxon>Microbacteriaceae</taxon>
        <taxon>Gryllotalpicola</taxon>
    </lineage>
</organism>
<evidence type="ECO:0000256" key="8">
    <source>
        <dbReference type="ARBA" id="ARBA00022977"/>
    </source>
</evidence>
<comment type="catalytic activity">
    <reaction evidence="11">
        <text>N(6)-(pyridoxal phosphate)-L-lysyl-[4-amino-5-hydroxymethyl-2-methylpyrimidine phosphate synthase] + L-histidyl-[4-amino-5-hydroxymethyl-2-methylpyrimidine phosphate synthase] + 2 Fe(3+) + 4 H2O = L-lysyl-[4-amino-5-hydroxymethyl-2-methylpyrimidine phosphate synthase] + (2S)-2-amino-5-hydroxy-4-oxopentanoyl-[4-amino-5-hydroxymethyl-2-methylpyrimidine phosphate synthase] + 4-amino-2-methyl-5-(phosphooxymethyl)pyrimidine + 3-oxopropanoate + 2 Fe(2+) + 2 H(+)</text>
        <dbReference type="Rhea" id="RHEA:65756"/>
        <dbReference type="Rhea" id="RHEA-COMP:16892"/>
        <dbReference type="Rhea" id="RHEA-COMP:16893"/>
        <dbReference type="Rhea" id="RHEA-COMP:16894"/>
        <dbReference type="Rhea" id="RHEA-COMP:16895"/>
        <dbReference type="ChEBI" id="CHEBI:15377"/>
        <dbReference type="ChEBI" id="CHEBI:15378"/>
        <dbReference type="ChEBI" id="CHEBI:29033"/>
        <dbReference type="ChEBI" id="CHEBI:29034"/>
        <dbReference type="ChEBI" id="CHEBI:29969"/>
        <dbReference type="ChEBI" id="CHEBI:29979"/>
        <dbReference type="ChEBI" id="CHEBI:33190"/>
        <dbReference type="ChEBI" id="CHEBI:58354"/>
        <dbReference type="ChEBI" id="CHEBI:143915"/>
        <dbReference type="ChEBI" id="CHEBI:157692"/>
    </reaction>
    <physiologicalReaction direction="left-to-right" evidence="11">
        <dbReference type="Rhea" id="RHEA:65757"/>
    </physiologicalReaction>
</comment>
<dbReference type="SUPFAM" id="SSF53850">
    <property type="entry name" value="Periplasmic binding protein-like II"/>
    <property type="match status" value="1"/>
</dbReference>
<evidence type="ECO:0000259" key="12">
    <source>
        <dbReference type="Pfam" id="PF09084"/>
    </source>
</evidence>
<gene>
    <name evidence="13" type="ORF">GCM10022287_04650</name>
</gene>
<name>A0ABP7ZRX6_9MICO</name>
<dbReference type="EMBL" id="BAABBW010000001">
    <property type="protein sequence ID" value="GAA4168836.1"/>
    <property type="molecule type" value="Genomic_DNA"/>
</dbReference>